<comment type="caution">
    <text evidence="1">The sequence shown here is derived from an EMBL/GenBank/DDBJ whole genome shotgun (WGS) entry which is preliminary data.</text>
</comment>
<protein>
    <submittedName>
        <fullName evidence="1">Uncharacterized protein</fullName>
    </submittedName>
</protein>
<reference evidence="1 2" key="1">
    <citation type="journal article" date="2022" name="Hortic Res">
        <title>A haplotype resolved chromosomal level avocado genome allows analysis of novel avocado genes.</title>
        <authorList>
            <person name="Nath O."/>
            <person name="Fletcher S.J."/>
            <person name="Hayward A."/>
            <person name="Shaw L.M."/>
            <person name="Masouleh A.K."/>
            <person name="Furtado A."/>
            <person name="Henry R.J."/>
            <person name="Mitter N."/>
        </authorList>
    </citation>
    <scope>NUCLEOTIDE SEQUENCE [LARGE SCALE GENOMIC DNA]</scope>
    <source>
        <strain evidence="2">cv. Hass</strain>
    </source>
</reference>
<accession>A0ACC2LXB1</accession>
<name>A0ACC2LXB1_PERAE</name>
<keyword evidence="2" id="KW-1185">Reference proteome</keyword>
<gene>
    <name evidence="1" type="ORF">MRB53_012423</name>
</gene>
<dbReference type="Proteomes" id="UP001234297">
    <property type="component" value="Chromosome 3"/>
</dbReference>
<evidence type="ECO:0000313" key="1">
    <source>
        <dbReference type="EMBL" id="KAJ8638156.1"/>
    </source>
</evidence>
<organism evidence="1 2">
    <name type="scientific">Persea americana</name>
    <name type="common">Avocado</name>
    <dbReference type="NCBI Taxonomy" id="3435"/>
    <lineage>
        <taxon>Eukaryota</taxon>
        <taxon>Viridiplantae</taxon>
        <taxon>Streptophyta</taxon>
        <taxon>Embryophyta</taxon>
        <taxon>Tracheophyta</taxon>
        <taxon>Spermatophyta</taxon>
        <taxon>Magnoliopsida</taxon>
        <taxon>Magnoliidae</taxon>
        <taxon>Laurales</taxon>
        <taxon>Lauraceae</taxon>
        <taxon>Persea</taxon>
    </lineage>
</organism>
<proteinExistence type="predicted"/>
<evidence type="ECO:0000313" key="2">
    <source>
        <dbReference type="Proteomes" id="UP001234297"/>
    </source>
</evidence>
<dbReference type="EMBL" id="CM056811">
    <property type="protein sequence ID" value="KAJ8638156.1"/>
    <property type="molecule type" value="Genomic_DNA"/>
</dbReference>
<sequence length="121" mass="13423">MLLHVPPDTLNSELPCCFSPPLHYSVIIVTTTPINGEPLPDDNGLAAKCDRLDMAYPIEKLTFHQGIWELEDPLILAHVKKNYSINVVVTVLEPDIKDAGERPSHAGNLKEKLPSTFLLQV</sequence>